<feature type="non-terminal residue" evidence="6">
    <location>
        <position position="560"/>
    </location>
</feature>
<evidence type="ECO:0000256" key="2">
    <source>
        <dbReference type="SAM" id="MobiDB-lite"/>
    </source>
</evidence>
<dbReference type="InterPro" id="IPR014756">
    <property type="entry name" value="Ig_E-set"/>
</dbReference>
<evidence type="ECO:0000256" key="3">
    <source>
        <dbReference type="SAM" id="SignalP"/>
    </source>
</evidence>
<dbReference type="InterPro" id="IPR015202">
    <property type="entry name" value="GO-like_E_set"/>
</dbReference>
<comment type="caution">
    <text evidence="6">The sequence shown here is derived from an EMBL/GenBank/DDBJ whole genome shotgun (WGS) entry which is preliminary data.</text>
</comment>
<feature type="region of interest" description="Disordered" evidence="2">
    <location>
        <begin position="532"/>
        <end position="560"/>
    </location>
</feature>
<dbReference type="SUPFAM" id="SSF81296">
    <property type="entry name" value="E set domains"/>
    <property type="match status" value="1"/>
</dbReference>
<sequence>MVRLASLLPLACLLSLATTAPAPAWQFVQKGLSGIVALEAIVVSPTLVVFFDRATNDPLTTPDGKVAWGALWNLETNQATPLKLASLGGNIPAPADLNQTGAVDGRMGLRLLEPCTDVNGVGCTIFEDLDTLHLAETRWYPSSLRIFDGSLMIVGGVHERVPFYNTDPVNNYEFFPSKDGGVPRPSAFLERTVPVNLFPRAFALPDGKVFIVANNRSIIYDIETNTKTILPDLPNGVRVTNPFDGTATLLPLSPPLFTPEVLVCGGSDKPDTAPVETLSSQDPASSQCSRITLTSAGIAKGWEVEHMPQGRIMPEMVFLPNGQILIINGGASGYAAISSIGTSTGNSNADHPVFTPVLYTPSAAVGHRMTQEGLPASSIARLYHSSVTLTPQGNILLAGSNPNSNVTFVPPGQPGFSSEFRVETLDPPFMSMARPTLSNVPTKIGFNQRFTIGINIPAGVSTSSIQVALMDLGFSSHAFHSSSRLVFMDAVLSRDKRSLTIVSPPNNRVYPPGPAYIFVTVGESTSAGAHVMVGSGGNPPLPDQGASVTSNKRAERLPAR</sequence>
<dbReference type="Pfam" id="PF07250">
    <property type="entry name" value="Glyoxal_oxid_N"/>
    <property type="match status" value="1"/>
</dbReference>
<evidence type="ECO:0000313" key="7">
    <source>
        <dbReference type="Proteomes" id="UP001219525"/>
    </source>
</evidence>
<dbReference type="InterPro" id="IPR009880">
    <property type="entry name" value="Glyoxal_oxidase_N"/>
</dbReference>
<dbReference type="PANTHER" id="PTHR32208:SF96">
    <property type="entry name" value="GLYOXAL OXIDASE"/>
    <property type="match status" value="1"/>
</dbReference>
<feature type="domain" description="Galactose oxidase-like Early set" evidence="5">
    <location>
        <begin position="434"/>
        <end position="533"/>
    </location>
</feature>
<dbReference type="Pfam" id="PF09118">
    <property type="entry name" value="GO-like_E_set"/>
    <property type="match status" value="1"/>
</dbReference>
<dbReference type="InterPro" id="IPR037293">
    <property type="entry name" value="Gal_Oxidase_central_sf"/>
</dbReference>
<keyword evidence="1 3" id="KW-0732">Signal</keyword>
<dbReference type="InterPro" id="IPR011043">
    <property type="entry name" value="Gal_Oxase/kelch_b-propeller"/>
</dbReference>
<proteinExistence type="predicted"/>
<reference evidence="6" key="1">
    <citation type="submission" date="2023-03" db="EMBL/GenBank/DDBJ databases">
        <title>Massive genome expansion in bonnet fungi (Mycena s.s.) driven by repeated elements and novel gene families across ecological guilds.</title>
        <authorList>
            <consortium name="Lawrence Berkeley National Laboratory"/>
            <person name="Harder C.B."/>
            <person name="Miyauchi S."/>
            <person name="Viragh M."/>
            <person name="Kuo A."/>
            <person name="Thoen E."/>
            <person name="Andreopoulos B."/>
            <person name="Lu D."/>
            <person name="Skrede I."/>
            <person name="Drula E."/>
            <person name="Henrissat B."/>
            <person name="Morin E."/>
            <person name="Kohler A."/>
            <person name="Barry K."/>
            <person name="LaButti K."/>
            <person name="Morin E."/>
            <person name="Salamov A."/>
            <person name="Lipzen A."/>
            <person name="Mereny Z."/>
            <person name="Hegedus B."/>
            <person name="Baldrian P."/>
            <person name="Stursova M."/>
            <person name="Weitz H."/>
            <person name="Taylor A."/>
            <person name="Grigoriev I.V."/>
            <person name="Nagy L.G."/>
            <person name="Martin F."/>
            <person name="Kauserud H."/>
        </authorList>
    </citation>
    <scope>NUCLEOTIDE SEQUENCE</scope>
    <source>
        <strain evidence="6">9144</strain>
    </source>
</reference>
<organism evidence="6 7">
    <name type="scientific">Mycena pura</name>
    <dbReference type="NCBI Taxonomy" id="153505"/>
    <lineage>
        <taxon>Eukaryota</taxon>
        <taxon>Fungi</taxon>
        <taxon>Dikarya</taxon>
        <taxon>Basidiomycota</taxon>
        <taxon>Agaricomycotina</taxon>
        <taxon>Agaricomycetes</taxon>
        <taxon>Agaricomycetidae</taxon>
        <taxon>Agaricales</taxon>
        <taxon>Marasmiineae</taxon>
        <taxon>Mycenaceae</taxon>
        <taxon>Mycena</taxon>
    </lineage>
</organism>
<dbReference type="SUPFAM" id="SSF50965">
    <property type="entry name" value="Galactose oxidase, central domain"/>
    <property type="match status" value="1"/>
</dbReference>
<evidence type="ECO:0000259" key="4">
    <source>
        <dbReference type="Pfam" id="PF07250"/>
    </source>
</evidence>
<feature type="domain" description="Glyoxal oxidase N-terminal" evidence="4">
    <location>
        <begin position="68"/>
        <end position="429"/>
    </location>
</feature>
<feature type="signal peptide" evidence="3">
    <location>
        <begin position="1"/>
        <end position="19"/>
    </location>
</feature>
<dbReference type="EMBL" id="JARJCW010000001">
    <property type="protein sequence ID" value="KAJ7230655.1"/>
    <property type="molecule type" value="Genomic_DNA"/>
</dbReference>
<dbReference type="InterPro" id="IPR013783">
    <property type="entry name" value="Ig-like_fold"/>
</dbReference>
<evidence type="ECO:0000259" key="5">
    <source>
        <dbReference type="Pfam" id="PF09118"/>
    </source>
</evidence>
<dbReference type="Gene3D" id="2.60.40.10">
    <property type="entry name" value="Immunoglobulins"/>
    <property type="match status" value="1"/>
</dbReference>
<keyword evidence="7" id="KW-1185">Reference proteome</keyword>
<dbReference type="Proteomes" id="UP001219525">
    <property type="component" value="Unassembled WGS sequence"/>
</dbReference>
<protein>
    <submittedName>
        <fullName evidence="6">Glyoxal oxidase N-terminus-domain-containing protein</fullName>
    </submittedName>
</protein>
<dbReference type="PANTHER" id="PTHR32208">
    <property type="entry name" value="SECRETED PROTEIN-RELATED"/>
    <property type="match status" value="1"/>
</dbReference>
<name>A0AAD6YVZ6_9AGAR</name>
<dbReference type="Gene3D" id="2.130.10.80">
    <property type="entry name" value="Galactose oxidase/kelch, beta-propeller"/>
    <property type="match status" value="1"/>
</dbReference>
<evidence type="ECO:0000313" key="6">
    <source>
        <dbReference type="EMBL" id="KAJ7230655.1"/>
    </source>
</evidence>
<feature type="chain" id="PRO_5042129402" evidence="3">
    <location>
        <begin position="20"/>
        <end position="560"/>
    </location>
</feature>
<dbReference type="AlphaFoldDB" id="A0AAD6YVZ6"/>
<gene>
    <name evidence="6" type="ORF">GGX14DRAFT_411669</name>
</gene>
<evidence type="ECO:0000256" key="1">
    <source>
        <dbReference type="ARBA" id="ARBA00022729"/>
    </source>
</evidence>
<accession>A0AAD6YVZ6</accession>